<dbReference type="GO" id="GO:0005506">
    <property type="term" value="F:iron ion binding"/>
    <property type="evidence" value="ECO:0007669"/>
    <property type="project" value="InterPro"/>
</dbReference>
<dbReference type="AlphaFoldDB" id="A0A081FUS2"/>
<evidence type="ECO:0000313" key="11">
    <source>
        <dbReference type="EMBL" id="KEA62277.1"/>
    </source>
</evidence>
<dbReference type="eggNOG" id="COG2010">
    <property type="taxonomic scope" value="Bacteria"/>
</dbReference>
<dbReference type="OrthoDB" id="6073217at2"/>
<dbReference type="RefSeq" id="WP_036191012.1">
    <property type="nucleotide sequence ID" value="NZ_JMQN01000053.1"/>
</dbReference>
<sequence>MRRLLLRLTAVAGIVAISWGGMTVSREGDMTASSLGSLQGDIQRGAYLARASGCIACHTNFYDGGKPLAGGAPLETAFGTFYAPNLTMDKNHGIGDWTIDAFAQAVREGVSPEGDPYYPAFPYSFYTRFSDQDIADLWAAFRTVPAVEQASKEQDLHFPFNIRAGLHLWQRLYFEPQRFQPDANKDERFNRGAFLVEAAGHCAACHTPRNLLGALKDDAALSGADSLPGGGASPAIHATALKERGWDVNDLAYALRSGITPDGDILGASMGEVIKQGTAFLSADDRQAIATYLMSEH</sequence>
<comment type="subcellular location">
    <subcellularLocation>
        <location evidence="1">Cell membrane</location>
    </subcellularLocation>
</comment>
<dbReference type="PATRIC" id="fig|1232683.4.peg.3508"/>
<evidence type="ECO:0000256" key="8">
    <source>
        <dbReference type="ARBA" id="ARBA00023136"/>
    </source>
</evidence>
<gene>
    <name evidence="11" type="ORF">ADIMK_3567</name>
</gene>
<dbReference type="PANTHER" id="PTHR35008">
    <property type="entry name" value="BLL4482 PROTEIN-RELATED"/>
    <property type="match status" value="1"/>
</dbReference>
<evidence type="ECO:0000313" key="12">
    <source>
        <dbReference type="Proteomes" id="UP000028252"/>
    </source>
</evidence>
<dbReference type="Proteomes" id="UP000028252">
    <property type="component" value="Unassembled WGS sequence"/>
</dbReference>
<dbReference type="GO" id="GO:0016614">
    <property type="term" value="F:oxidoreductase activity, acting on CH-OH group of donors"/>
    <property type="evidence" value="ECO:0007669"/>
    <property type="project" value="InterPro"/>
</dbReference>
<evidence type="ECO:0000256" key="7">
    <source>
        <dbReference type="ARBA" id="ARBA00023004"/>
    </source>
</evidence>
<evidence type="ECO:0000256" key="3">
    <source>
        <dbReference type="ARBA" id="ARBA00022617"/>
    </source>
</evidence>
<keyword evidence="5" id="KW-0732">Signal</keyword>
<dbReference type="InterPro" id="IPR009056">
    <property type="entry name" value="Cyt_c-like_dom"/>
</dbReference>
<evidence type="ECO:0000259" key="10">
    <source>
        <dbReference type="PROSITE" id="PS51007"/>
    </source>
</evidence>
<dbReference type="PIRSF" id="PIRSF000018">
    <property type="entry name" value="Mb_ADH_cyt_c"/>
    <property type="match status" value="1"/>
</dbReference>
<dbReference type="PANTHER" id="PTHR35008:SF8">
    <property type="entry name" value="ALCOHOL DEHYDROGENASE CYTOCHROME C SUBUNIT"/>
    <property type="match status" value="1"/>
</dbReference>
<dbReference type="InterPro" id="IPR036909">
    <property type="entry name" value="Cyt_c-like_dom_sf"/>
</dbReference>
<keyword evidence="8" id="KW-0472">Membrane</keyword>
<evidence type="ECO:0000256" key="6">
    <source>
        <dbReference type="ARBA" id="ARBA00022737"/>
    </source>
</evidence>
<keyword evidence="2" id="KW-1003">Cell membrane</keyword>
<dbReference type="GO" id="GO:0005886">
    <property type="term" value="C:plasma membrane"/>
    <property type="evidence" value="ECO:0007669"/>
    <property type="project" value="UniProtKB-SubCell"/>
</dbReference>
<keyword evidence="6" id="KW-0677">Repeat</keyword>
<feature type="domain" description="Cytochrome c" evidence="10">
    <location>
        <begin position="187"/>
        <end position="297"/>
    </location>
</feature>
<feature type="domain" description="Cytochrome c" evidence="10">
    <location>
        <begin position="40"/>
        <end position="145"/>
    </location>
</feature>
<evidence type="ECO:0000256" key="4">
    <source>
        <dbReference type="ARBA" id="ARBA00022723"/>
    </source>
</evidence>
<name>A0A081FUS2_9GAMM</name>
<reference evidence="11 12" key="1">
    <citation type="submission" date="2014-04" db="EMBL/GenBank/DDBJ databases">
        <title>Marinobacterium kochiensis sp. nov., isolated from sediment sample collected from Kochi backwaters in Kerala, India.</title>
        <authorList>
            <person name="Singh A."/>
            <person name="Pinnaka A.K."/>
        </authorList>
    </citation>
    <scope>NUCLEOTIDE SEQUENCE [LARGE SCALE GENOMIC DNA]</scope>
    <source>
        <strain evidence="11 12">AK27</strain>
    </source>
</reference>
<dbReference type="STRING" id="1232683.ADIMK_3567"/>
<organism evidence="11 12">
    <name type="scientific">Marinobacterium lacunae</name>
    <dbReference type="NCBI Taxonomy" id="1232683"/>
    <lineage>
        <taxon>Bacteria</taxon>
        <taxon>Pseudomonadati</taxon>
        <taxon>Pseudomonadota</taxon>
        <taxon>Gammaproteobacteria</taxon>
        <taxon>Oceanospirillales</taxon>
        <taxon>Oceanospirillaceae</taxon>
        <taxon>Marinobacterium</taxon>
    </lineage>
</organism>
<dbReference type="EMBL" id="JMQN01000053">
    <property type="protein sequence ID" value="KEA62277.1"/>
    <property type="molecule type" value="Genomic_DNA"/>
</dbReference>
<dbReference type="GO" id="GO:0009055">
    <property type="term" value="F:electron transfer activity"/>
    <property type="evidence" value="ECO:0007669"/>
    <property type="project" value="InterPro"/>
</dbReference>
<evidence type="ECO:0000256" key="2">
    <source>
        <dbReference type="ARBA" id="ARBA00022475"/>
    </source>
</evidence>
<proteinExistence type="predicted"/>
<dbReference type="SUPFAM" id="SSF46626">
    <property type="entry name" value="Cytochrome c"/>
    <property type="match status" value="2"/>
</dbReference>
<dbReference type="Gene3D" id="1.10.760.10">
    <property type="entry name" value="Cytochrome c-like domain"/>
    <property type="match status" value="2"/>
</dbReference>
<protein>
    <submittedName>
        <fullName evidence="11">Putative diheme cytochrome c-553</fullName>
    </submittedName>
</protein>
<dbReference type="PROSITE" id="PS51007">
    <property type="entry name" value="CYTC"/>
    <property type="match status" value="2"/>
</dbReference>
<dbReference type="InterPro" id="IPR014353">
    <property type="entry name" value="Membr-bd_ADH_cyt_c"/>
</dbReference>
<comment type="caution">
    <text evidence="11">The sequence shown here is derived from an EMBL/GenBank/DDBJ whole genome shotgun (WGS) entry which is preliminary data.</text>
</comment>
<evidence type="ECO:0000256" key="5">
    <source>
        <dbReference type="ARBA" id="ARBA00022729"/>
    </source>
</evidence>
<dbReference type="InterPro" id="IPR051459">
    <property type="entry name" value="Cytochrome_c-type_DH"/>
</dbReference>
<evidence type="ECO:0000256" key="1">
    <source>
        <dbReference type="ARBA" id="ARBA00004236"/>
    </source>
</evidence>
<keyword evidence="3 9" id="KW-0349">Heme</keyword>
<keyword evidence="12" id="KW-1185">Reference proteome</keyword>
<evidence type="ECO:0000256" key="9">
    <source>
        <dbReference type="PROSITE-ProRule" id="PRU00433"/>
    </source>
</evidence>
<accession>A0A081FUS2</accession>
<keyword evidence="7 9" id="KW-0408">Iron</keyword>
<dbReference type="GO" id="GO:0020037">
    <property type="term" value="F:heme binding"/>
    <property type="evidence" value="ECO:0007669"/>
    <property type="project" value="InterPro"/>
</dbReference>
<keyword evidence="4 9" id="KW-0479">Metal-binding</keyword>